<comment type="caution">
    <text evidence="9">The sequence shown here is derived from an EMBL/GenBank/DDBJ whole genome shotgun (WGS) entry which is preliminary data.</text>
</comment>
<dbReference type="GO" id="GO:0000977">
    <property type="term" value="F:RNA polymerase II transcription regulatory region sequence-specific DNA binding"/>
    <property type="evidence" value="ECO:0007669"/>
    <property type="project" value="TreeGrafter"/>
</dbReference>
<evidence type="ECO:0000256" key="5">
    <source>
        <dbReference type="PROSITE-ProRule" id="PRU00108"/>
    </source>
</evidence>
<dbReference type="GO" id="GO:0000981">
    <property type="term" value="F:DNA-binding transcription factor activity, RNA polymerase II-specific"/>
    <property type="evidence" value="ECO:0007669"/>
    <property type="project" value="TreeGrafter"/>
</dbReference>
<sequence>MRVVQVWFQNRRAKEKRLKKDAGRNGWSQYFNGTMRKYDLDDDDDMMIEDDTMCSEKVEYQEHCGQRNGYIDEDSSSDSFANHCKSPPMSYSSPDPSAPGHNPYLHSRHCHPHRHAAPQDPPRGPPMESSPFLAHHTPLRYPLFVPLQPQSM</sequence>
<dbReference type="Pfam" id="PF00046">
    <property type="entry name" value="Homeodomain"/>
    <property type="match status" value="1"/>
</dbReference>
<evidence type="ECO:0000256" key="2">
    <source>
        <dbReference type="ARBA" id="ARBA00023125"/>
    </source>
</evidence>
<dbReference type="PANTHER" id="PTHR24208">
    <property type="entry name" value="LIM/HOMEOBOX PROTEIN LHX"/>
    <property type="match status" value="1"/>
</dbReference>
<evidence type="ECO:0000256" key="1">
    <source>
        <dbReference type="ARBA" id="ARBA00004123"/>
    </source>
</evidence>
<dbReference type="PROSITE" id="PS50071">
    <property type="entry name" value="HOMEOBOX_2"/>
    <property type="match status" value="1"/>
</dbReference>
<dbReference type="Gene3D" id="1.10.10.60">
    <property type="entry name" value="Homeodomain-like"/>
    <property type="match status" value="1"/>
</dbReference>
<dbReference type="PANTHER" id="PTHR24208:SF128">
    <property type="entry name" value="LIM3, ISOFORM G"/>
    <property type="match status" value="1"/>
</dbReference>
<dbReference type="GO" id="GO:0005634">
    <property type="term" value="C:nucleus"/>
    <property type="evidence" value="ECO:0007669"/>
    <property type="project" value="UniProtKB-SubCell"/>
</dbReference>
<dbReference type="InterPro" id="IPR009057">
    <property type="entry name" value="Homeodomain-like_sf"/>
</dbReference>
<evidence type="ECO:0000313" key="10">
    <source>
        <dbReference type="Proteomes" id="UP000186922"/>
    </source>
</evidence>
<feature type="compositionally biased region" description="Low complexity" evidence="7">
    <location>
        <begin position="86"/>
        <end position="99"/>
    </location>
</feature>
<organism evidence="9 10">
    <name type="scientific">Ramazzottius varieornatus</name>
    <name type="common">Water bear</name>
    <name type="synonym">Tardigrade</name>
    <dbReference type="NCBI Taxonomy" id="947166"/>
    <lineage>
        <taxon>Eukaryota</taxon>
        <taxon>Metazoa</taxon>
        <taxon>Ecdysozoa</taxon>
        <taxon>Tardigrada</taxon>
        <taxon>Eutardigrada</taxon>
        <taxon>Parachela</taxon>
        <taxon>Hypsibioidea</taxon>
        <taxon>Ramazzottiidae</taxon>
        <taxon>Ramazzottius</taxon>
    </lineage>
</organism>
<dbReference type="InterPro" id="IPR050453">
    <property type="entry name" value="LIM_Homeobox_TF"/>
</dbReference>
<protein>
    <recommendedName>
        <fullName evidence="8">Homeobox domain-containing protein</fullName>
    </recommendedName>
</protein>
<evidence type="ECO:0000256" key="3">
    <source>
        <dbReference type="ARBA" id="ARBA00023155"/>
    </source>
</evidence>
<feature type="compositionally biased region" description="Basic residues" evidence="7">
    <location>
        <begin position="106"/>
        <end position="116"/>
    </location>
</feature>
<accession>A0A1D1VQA7</accession>
<keyword evidence="4 5" id="KW-0539">Nucleus</keyword>
<dbReference type="AlphaFoldDB" id="A0A1D1VQA7"/>
<keyword evidence="10" id="KW-1185">Reference proteome</keyword>
<dbReference type="STRING" id="947166.A0A1D1VQA7"/>
<proteinExistence type="predicted"/>
<dbReference type="EMBL" id="BDGG01000010">
    <property type="protein sequence ID" value="GAV03740.1"/>
    <property type="molecule type" value="Genomic_DNA"/>
</dbReference>
<keyword evidence="2 5" id="KW-0238">DNA-binding</keyword>
<dbReference type="InterPro" id="IPR001356">
    <property type="entry name" value="HD"/>
</dbReference>
<gene>
    <name evidence="9" type="primary">RvY_14125</name>
    <name evidence="9" type="synonym">RvY_14125.2</name>
    <name evidence="9" type="ORF">RvY_14125-2</name>
</gene>
<dbReference type="CDD" id="cd00086">
    <property type="entry name" value="homeodomain"/>
    <property type="match status" value="1"/>
</dbReference>
<evidence type="ECO:0000256" key="4">
    <source>
        <dbReference type="ARBA" id="ARBA00023242"/>
    </source>
</evidence>
<feature type="domain" description="Homeobox" evidence="8">
    <location>
        <begin position="1"/>
        <end position="18"/>
    </location>
</feature>
<dbReference type="GO" id="GO:0030182">
    <property type="term" value="P:neuron differentiation"/>
    <property type="evidence" value="ECO:0007669"/>
    <property type="project" value="TreeGrafter"/>
</dbReference>
<dbReference type="Proteomes" id="UP000186922">
    <property type="component" value="Unassembled WGS sequence"/>
</dbReference>
<name>A0A1D1VQA7_RAMVA</name>
<evidence type="ECO:0000256" key="7">
    <source>
        <dbReference type="SAM" id="MobiDB-lite"/>
    </source>
</evidence>
<evidence type="ECO:0000259" key="8">
    <source>
        <dbReference type="PROSITE" id="PS50071"/>
    </source>
</evidence>
<feature type="DNA-binding region" description="Homeobox" evidence="5">
    <location>
        <begin position="3"/>
        <end position="19"/>
    </location>
</feature>
<keyword evidence="3 5" id="KW-0371">Homeobox</keyword>
<comment type="subcellular location">
    <subcellularLocation>
        <location evidence="1 5 6">Nucleus</location>
    </subcellularLocation>
</comment>
<feature type="region of interest" description="Disordered" evidence="7">
    <location>
        <begin position="68"/>
        <end position="133"/>
    </location>
</feature>
<evidence type="ECO:0000313" key="9">
    <source>
        <dbReference type="EMBL" id="GAV03740.1"/>
    </source>
</evidence>
<evidence type="ECO:0000256" key="6">
    <source>
        <dbReference type="RuleBase" id="RU000682"/>
    </source>
</evidence>
<dbReference type="SUPFAM" id="SSF46689">
    <property type="entry name" value="Homeodomain-like"/>
    <property type="match status" value="1"/>
</dbReference>
<reference evidence="9 10" key="1">
    <citation type="journal article" date="2016" name="Nat. Commun.">
        <title>Extremotolerant tardigrade genome and improved radiotolerance of human cultured cells by tardigrade-unique protein.</title>
        <authorList>
            <person name="Hashimoto T."/>
            <person name="Horikawa D.D."/>
            <person name="Saito Y."/>
            <person name="Kuwahara H."/>
            <person name="Kozuka-Hata H."/>
            <person name="Shin-I T."/>
            <person name="Minakuchi Y."/>
            <person name="Ohishi K."/>
            <person name="Motoyama A."/>
            <person name="Aizu T."/>
            <person name="Enomoto A."/>
            <person name="Kondo K."/>
            <person name="Tanaka S."/>
            <person name="Hara Y."/>
            <person name="Koshikawa S."/>
            <person name="Sagara H."/>
            <person name="Miura T."/>
            <person name="Yokobori S."/>
            <person name="Miyagawa K."/>
            <person name="Suzuki Y."/>
            <person name="Kubo T."/>
            <person name="Oyama M."/>
            <person name="Kohara Y."/>
            <person name="Fujiyama A."/>
            <person name="Arakawa K."/>
            <person name="Katayama T."/>
            <person name="Toyoda A."/>
            <person name="Kunieda T."/>
        </authorList>
    </citation>
    <scope>NUCLEOTIDE SEQUENCE [LARGE SCALE GENOMIC DNA]</scope>
    <source>
        <strain evidence="9 10">YOKOZUNA-1</strain>
    </source>
</reference>